<dbReference type="CDD" id="cd06904">
    <property type="entry name" value="M14_MpaA-like"/>
    <property type="match status" value="1"/>
</dbReference>
<feature type="domain" description="Peptidase M14" evidence="8">
    <location>
        <begin position="1"/>
        <end position="265"/>
    </location>
</feature>
<evidence type="ECO:0000256" key="6">
    <source>
        <dbReference type="ARBA" id="ARBA00023049"/>
    </source>
</evidence>
<dbReference type="SUPFAM" id="SSF53187">
    <property type="entry name" value="Zn-dependent exopeptidases"/>
    <property type="match status" value="1"/>
</dbReference>
<dbReference type="GO" id="GO:0006508">
    <property type="term" value="P:proteolysis"/>
    <property type="evidence" value="ECO:0007669"/>
    <property type="project" value="UniProtKB-KW"/>
</dbReference>
<evidence type="ECO:0000256" key="2">
    <source>
        <dbReference type="ARBA" id="ARBA00005988"/>
    </source>
</evidence>
<dbReference type="EMBL" id="AQQV01000001">
    <property type="protein sequence ID" value="ORE89562.1"/>
    <property type="molecule type" value="Genomic_DNA"/>
</dbReference>
<evidence type="ECO:0000256" key="4">
    <source>
        <dbReference type="ARBA" id="ARBA00022801"/>
    </source>
</evidence>
<protein>
    <submittedName>
        <fullName evidence="9">Peptidase M14, carboxypeptidase A</fullName>
    </submittedName>
</protein>
<dbReference type="PROSITE" id="PS52035">
    <property type="entry name" value="PEPTIDASE_M14"/>
    <property type="match status" value="1"/>
</dbReference>
<organism evidence="9 10">
    <name type="scientific">Oceanococcus atlanticus</name>
    <dbReference type="NCBI Taxonomy" id="1317117"/>
    <lineage>
        <taxon>Bacteria</taxon>
        <taxon>Pseudomonadati</taxon>
        <taxon>Pseudomonadota</taxon>
        <taxon>Gammaproteobacteria</taxon>
        <taxon>Chromatiales</taxon>
        <taxon>Oceanococcaceae</taxon>
        <taxon>Oceanococcus</taxon>
    </lineage>
</organism>
<reference evidence="9 10" key="1">
    <citation type="submission" date="2013-04" db="EMBL/GenBank/DDBJ databases">
        <title>Oceanococcus atlanticus 22II-S10r2 Genome Sequencing.</title>
        <authorList>
            <person name="Lai Q."/>
            <person name="Li G."/>
            <person name="Shao Z."/>
        </authorList>
    </citation>
    <scope>NUCLEOTIDE SEQUENCE [LARGE SCALE GENOMIC DNA]</scope>
    <source>
        <strain evidence="9 10">22II-S10r2</strain>
    </source>
</reference>
<keyword evidence="10" id="KW-1185">Reference proteome</keyword>
<dbReference type="Proteomes" id="UP000192342">
    <property type="component" value="Unassembled WGS sequence"/>
</dbReference>
<sequence>MPDTQAREHCQKYADRLGSVYVSDCQDDRFYFSGHSSVSGEPILLRDFPASQADAPRVLVVGGIHGDELSSISIVFAWMRELKTLTPQPFHWRITPSMNPDGLLRPDAQRTNANGVDLNRNFPTPNWEEESRKYWVDRTHRNPRRYPGPEPLSEPESRWLFAEIEKFQPHVIVAVHAPYGIVDFDGPSIPPKKLGHLYLNLLGTYPGSLGNYAGVVRGIPVVTVELASAGSMPSARQQDKIWQDLLTWLDEKINQPTQHAAKDTP</sequence>
<dbReference type="GO" id="GO:0004181">
    <property type="term" value="F:metallocarboxypeptidase activity"/>
    <property type="evidence" value="ECO:0007669"/>
    <property type="project" value="InterPro"/>
</dbReference>
<evidence type="ECO:0000313" key="10">
    <source>
        <dbReference type="Proteomes" id="UP000192342"/>
    </source>
</evidence>
<gene>
    <name evidence="9" type="ORF">ATO7_06765</name>
</gene>
<evidence type="ECO:0000313" key="9">
    <source>
        <dbReference type="EMBL" id="ORE89562.1"/>
    </source>
</evidence>
<keyword evidence="9" id="KW-0121">Carboxypeptidase</keyword>
<evidence type="ECO:0000256" key="7">
    <source>
        <dbReference type="PROSITE-ProRule" id="PRU01379"/>
    </source>
</evidence>
<evidence type="ECO:0000256" key="1">
    <source>
        <dbReference type="ARBA" id="ARBA00001947"/>
    </source>
</evidence>
<dbReference type="PANTHER" id="PTHR11705:SF143">
    <property type="entry name" value="SLL0236 PROTEIN"/>
    <property type="match status" value="1"/>
</dbReference>
<comment type="similarity">
    <text evidence="2 7">Belongs to the peptidase M14 family.</text>
</comment>
<proteinExistence type="inferred from homology"/>
<dbReference type="AlphaFoldDB" id="A0A1Y1SIQ3"/>
<dbReference type="STRING" id="1317117.ATO7_06765"/>
<evidence type="ECO:0000256" key="3">
    <source>
        <dbReference type="ARBA" id="ARBA00022670"/>
    </source>
</evidence>
<dbReference type="GO" id="GO:0005615">
    <property type="term" value="C:extracellular space"/>
    <property type="evidence" value="ECO:0007669"/>
    <property type="project" value="TreeGrafter"/>
</dbReference>
<comment type="cofactor">
    <cofactor evidence="1">
        <name>Zn(2+)</name>
        <dbReference type="ChEBI" id="CHEBI:29105"/>
    </cofactor>
</comment>
<keyword evidence="3" id="KW-0645">Protease</keyword>
<dbReference type="InterPro" id="IPR000834">
    <property type="entry name" value="Peptidase_M14"/>
</dbReference>
<keyword evidence="4" id="KW-0378">Hydrolase</keyword>
<evidence type="ECO:0000256" key="5">
    <source>
        <dbReference type="ARBA" id="ARBA00022833"/>
    </source>
</evidence>
<comment type="caution">
    <text evidence="7">Lacks conserved residue(s) required for the propagation of feature annotation.</text>
</comment>
<keyword evidence="6" id="KW-0482">Metalloprotease</keyword>
<dbReference type="SMART" id="SM00631">
    <property type="entry name" value="Zn_pept"/>
    <property type="match status" value="1"/>
</dbReference>
<keyword evidence="5" id="KW-0862">Zinc</keyword>
<dbReference type="Gene3D" id="3.40.630.10">
    <property type="entry name" value="Zn peptidases"/>
    <property type="match status" value="1"/>
</dbReference>
<comment type="caution">
    <text evidence="9">The sequence shown here is derived from an EMBL/GenBank/DDBJ whole genome shotgun (WGS) entry which is preliminary data.</text>
</comment>
<name>A0A1Y1SIQ3_9GAMM</name>
<dbReference type="PANTHER" id="PTHR11705">
    <property type="entry name" value="PROTEASE FAMILY M14 CARBOXYPEPTIDASE A,B"/>
    <property type="match status" value="1"/>
</dbReference>
<evidence type="ECO:0000259" key="8">
    <source>
        <dbReference type="PROSITE" id="PS52035"/>
    </source>
</evidence>
<dbReference type="GO" id="GO:0008270">
    <property type="term" value="F:zinc ion binding"/>
    <property type="evidence" value="ECO:0007669"/>
    <property type="project" value="InterPro"/>
</dbReference>
<accession>A0A1Y1SIQ3</accession>
<dbReference type="Pfam" id="PF00246">
    <property type="entry name" value="Peptidase_M14"/>
    <property type="match status" value="1"/>
</dbReference>